<keyword evidence="2" id="KW-1185">Reference proteome</keyword>
<dbReference type="Gene3D" id="3.20.20.190">
    <property type="entry name" value="Phosphatidylinositol (PI) phosphodiesterase"/>
    <property type="match status" value="1"/>
</dbReference>
<accession>A0ABP3GR76</accession>
<dbReference type="PROSITE" id="PS51257">
    <property type="entry name" value="PROKAR_LIPOPROTEIN"/>
    <property type="match status" value="1"/>
</dbReference>
<sequence>MKKLTLAFTVIALSACTHTQQSPAKQQLKLNQIQVLGTHNSYSGFVEPKLLAALAKTADSKIAGFMRNMSPEQIAVFKEEHPNPMNFAEGFNYGFTSLTDQLNHGVRGLEIDLHRDPEGGRFMHPAGYAMLTAQGLQQDSLLPHDKTDLQKPGLKVLHMADLDFRSSCNLFTRCLQEMKQWSDANPSHAPIFVMLEAKGKGLDGFPGATEVLRFDQAAYASMDHDIIQVLGRERVITPDDVRGSYHTLEAAVRAHNWPTLANSKGKFVFMLIAAGDTSDLGYYAASRPNLEGRVAFLRSSPGRTYSAFVLMDNAIVRQEDIQALVKQGYLVRTRSDIETYEAKVNDQSRARAAFSSGAQVISTDFYKPGNFYRTDYHVTLPQDAEADFRCNPVNADC</sequence>
<dbReference type="Pfam" id="PF16670">
    <property type="entry name" value="PI-PLC-C1"/>
    <property type="match status" value="1"/>
</dbReference>
<comment type="caution">
    <text evidence="1">The sequence shown here is derived from an EMBL/GenBank/DDBJ whole genome shotgun (WGS) entry which is preliminary data.</text>
</comment>
<name>A0ABP3GR76_9ALTE</name>
<gene>
    <name evidence="1" type="ORF">GCM10009092_13590</name>
</gene>
<organism evidence="1 2">
    <name type="scientific">Bowmanella denitrificans</name>
    <dbReference type="NCBI Taxonomy" id="366582"/>
    <lineage>
        <taxon>Bacteria</taxon>
        <taxon>Pseudomonadati</taxon>
        <taxon>Pseudomonadota</taxon>
        <taxon>Gammaproteobacteria</taxon>
        <taxon>Alteromonadales</taxon>
        <taxon>Alteromonadaceae</taxon>
        <taxon>Bowmanella</taxon>
    </lineage>
</organism>
<dbReference type="InterPro" id="IPR017946">
    <property type="entry name" value="PLC-like_Pdiesterase_TIM-brl"/>
</dbReference>
<dbReference type="Proteomes" id="UP001501757">
    <property type="component" value="Unassembled WGS sequence"/>
</dbReference>
<evidence type="ECO:0000313" key="1">
    <source>
        <dbReference type="EMBL" id="GAA0350478.1"/>
    </source>
</evidence>
<protein>
    <submittedName>
        <fullName evidence="1">Phosphatidylinositol-specific phospholipase C1-like protein</fullName>
    </submittedName>
</protein>
<dbReference type="CDD" id="cd08589">
    <property type="entry name" value="PI-PLCc_SaPLC1_like"/>
    <property type="match status" value="1"/>
</dbReference>
<proteinExistence type="predicted"/>
<dbReference type="EMBL" id="BAAAEI010000006">
    <property type="protein sequence ID" value="GAA0350478.1"/>
    <property type="molecule type" value="Genomic_DNA"/>
</dbReference>
<dbReference type="SUPFAM" id="SSF51695">
    <property type="entry name" value="PLC-like phosphodiesterases"/>
    <property type="match status" value="1"/>
</dbReference>
<reference evidence="2" key="1">
    <citation type="journal article" date="2019" name="Int. J. Syst. Evol. Microbiol.">
        <title>The Global Catalogue of Microorganisms (GCM) 10K type strain sequencing project: providing services to taxonomists for standard genome sequencing and annotation.</title>
        <authorList>
            <consortium name="The Broad Institute Genomics Platform"/>
            <consortium name="The Broad Institute Genome Sequencing Center for Infectious Disease"/>
            <person name="Wu L."/>
            <person name="Ma J."/>
        </authorList>
    </citation>
    <scope>NUCLEOTIDE SEQUENCE [LARGE SCALE GENOMIC DNA]</scope>
    <source>
        <strain evidence="2">JCM 13378</strain>
    </source>
</reference>
<dbReference type="RefSeq" id="WP_343843310.1">
    <property type="nucleotide sequence ID" value="NZ_BAAAEI010000006.1"/>
</dbReference>
<evidence type="ECO:0000313" key="2">
    <source>
        <dbReference type="Proteomes" id="UP001501757"/>
    </source>
</evidence>
<dbReference type="InterPro" id="IPR032075">
    <property type="entry name" value="PI-PLC-C1"/>
</dbReference>